<evidence type="ECO:0000313" key="1">
    <source>
        <dbReference type="EMBL" id="KAF3037390.1"/>
    </source>
</evidence>
<comment type="caution">
    <text evidence="1">The sequence shown here is derived from an EMBL/GenBank/DDBJ whole genome shotgun (WGS) entry which is preliminary data.</text>
</comment>
<name>A0A9P4WN45_9PLEO</name>
<keyword evidence="2" id="KW-1185">Reference proteome</keyword>
<organism evidence="1 2">
    <name type="scientific">Didymella heteroderae</name>
    <dbReference type="NCBI Taxonomy" id="1769908"/>
    <lineage>
        <taxon>Eukaryota</taxon>
        <taxon>Fungi</taxon>
        <taxon>Dikarya</taxon>
        <taxon>Ascomycota</taxon>
        <taxon>Pezizomycotina</taxon>
        <taxon>Dothideomycetes</taxon>
        <taxon>Pleosporomycetidae</taxon>
        <taxon>Pleosporales</taxon>
        <taxon>Pleosporineae</taxon>
        <taxon>Didymellaceae</taxon>
        <taxon>Didymella</taxon>
    </lineage>
</organism>
<evidence type="ECO:0000313" key="2">
    <source>
        <dbReference type="Proteomes" id="UP000758155"/>
    </source>
</evidence>
<dbReference type="Proteomes" id="UP000758155">
    <property type="component" value="Unassembled WGS sequence"/>
</dbReference>
<sequence length="55" mass="6469">MLNFLINRALRKTNKETTCHSDNATNDEGFVKYDAVERRKVKESSLSKVEYYKAR</sequence>
<protein>
    <submittedName>
        <fullName evidence="1">Uncharacterized protein</fullName>
    </submittedName>
</protein>
<proteinExistence type="predicted"/>
<accession>A0A9P4WN45</accession>
<reference evidence="1" key="1">
    <citation type="submission" date="2019-04" db="EMBL/GenBank/DDBJ databases">
        <title>Sequencing of skin fungus with MAO and IRED activity.</title>
        <authorList>
            <person name="Marsaioli A.J."/>
            <person name="Bonatto J.M.C."/>
            <person name="Reis Junior O."/>
        </authorList>
    </citation>
    <scope>NUCLEOTIDE SEQUENCE</scope>
    <source>
        <strain evidence="1">28M1</strain>
    </source>
</reference>
<gene>
    <name evidence="1" type="ORF">E8E12_008341</name>
</gene>
<dbReference type="AlphaFoldDB" id="A0A9P4WN45"/>
<dbReference type="OrthoDB" id="3798450at2759"/>
<dbReference type="EMBL" id="SWKV01000043">
    <property type="protein sequence ID" value="KAF3037390.1"/>
    <property type="molecule type" value="Genomic_DNA"/>
</dbReference>